<feature type="region of interest" description="Disordered" evidence="1">
    <location>
        <begin position="16"/>
        <end position="70"/>
    </location>
</feature>
<gene>
    <name evidence="2" type="ORF">MONBRDRAFT_24540</name>
</gene>
<dbReference type="EMBL" id="CH991548">
    <property type="protein sequence ID" value="EDQ90089.1"/>
    <property type="molecule type" value="Genomic_DNA"/>
</dbReference>
<dbReference type="RefSeq" id="XP_001744856.1">
    <property type="nucleotide sequence ID" value="XM_001744804.1"/>
</dbReference>
<dbReference type="eggNOG" id="ENOG502SCQQ">
    <property type="taxonomic scope" value="Eukaryota"/>
</dbReference>
<dbReference type="InterPro" id="IPR026680">
    <property type="entry name" value="CCDC137"/>
</dbReference>
<feature type="compositionally biased region" description="Basic and acidic residues" evidence="1">
    <location>
        <begin position="119"/>
        <end position="128"/>
    </location>
</feature>
<dbReference type="FunCoup" id="A9UWR4">
    <property type="interactions" value="745"/>
</dbReference>
<sequence>MGRVARYKRIKAIDPFAKKVTQPRKKGGLLPGQAPSKHKKRNKSHGSDTFTVDDVMDRDGDTGESMGNKATGVTKSMHLKDALRHVQRGKRERLGDFYKRVDAAASGVIAQGARQATKTAERSRDHLKERKQKRQPRSAGGMADEDVDDELRLYGKEKIAFGEVADAPPVLTAVPRKAKKLAPKAQRQTASLLLAQKTTDQRKASKVAPVRQQALDQERERAIKAYRMLKRNRDTHAFG</sequence>
<evidence type="ECO:0000256" key="1">
    <source>
        <dbReference type="SAM" id="MobiDB-lite"/>
    </source>
</evidence>
<dbReference type="AlphaFoldDB" id="A9UWR4"/>
<dbReference type="PANTHER" id="PTHR21838">
    <property type="entry name" value="COILED-COIL DOMAIN-CONTAINING PROTEIN 137"/>
    <property type="match status" value="1"/>
</dbReference>
<dbReference type="Proteomes" id="UP000001357">
    <property type="component" value="Unassembled WGS sequence"/>
</dbReference>
<accession>A9UWR4</accession>
<dbReference type="PANTHER" id="PTHR21838:SF2">
    <property type="entry name" value="COILED-COIL DOMAIN-CONTAINING PROTEIN 137"/>
    <property type="match status" value="1"/>
</dbReference>
<reference evidence="2 3" key="1">
    <citation type="journal article" date="2008" name="Nature">
        <title>The genome of the choanoflagellate Monosiga brevicollis and the origin of metazoans.</title>
        <authorList>
            <consortium name="JGI Sequencing"/>
            <person name="King N."/>
            <person name="Westbrook M.J."/>
            <person name="Young S.L."/>
            <person name="Kuo A."/>
            <person name="Abedin M."/>
            <person name="Chapman J."/>
            <person name="Fairclough S."/>
            <person name="Hellsten U."/>
            <person name="Isogai Y."/>
            <person name="Letunic I."/>
            <person name="Marr M."/>
            <person name="Pincus D."/>
            <person name="Putnam N."/>
            <person name="Rokas A."/>
            <person name="Wright K.J."/>
            <person name="Zuzow R."/>
            <person name="Dirks W."/>
            <person name="Good M."/>
            <person name="Goodstein D."/>
            <person name="Lemons D."/>
            <person name="Li W."/>
            <person name="Lyons J.B."/>
            <person name="Morris A."/>
            <person name="Nichols S."/>
            <person name="Richter D.J."/>
            <person name="Salamov A."/>
            <person name="Bork P."/>
            <person name="Lim W.A."/>
            <person name="Manning G."/>
            <person name="Miller W.T."/>
            <person name="McGinnis W."/>
            <person name="Shapiro H."/>
            <person name="Tjian R."/>
            <person name="Grigoriev I.V."/>
            <person name="Rokhsar D."/>
        </authorList>
    </citation>
    <scope>NUCLEOTIDE SEQUENCE [LARGE SCALE GENOMIC DNA]</scope>
    <source>
        <strain evidence="3">MX1 / ATCC 50154</strain>
    </source>
</reference>
<dbReference type="GeneID" id="5890287"/>
<name>A9UWR4_MONBE</name>
<dbReference type="KEGG" id="mbr:MONBRDRAFT_24540"/>
<protein>
    <submittedName>
        <fullName evidence="2">Uncharacterized protein</fullName>
    </submittedName>
</protein>
<proteinExistence type="predicted"/>
<feature type="region of interest" description="Disordered" evidence="1">
    <location>
        <begin position="196"/>
        <end position="215"/>
    </location>
</feature>
<keyword evidence="3" id="KW-1185">Reference proteome</keyword>
<evidence type="ECO:0000313" key="3">
    <source>
        <dbReference type="Proteomes" id="UP000001357"/>
    </source>
</evidence>
<dbReference type="OMA" id="NRDTHAF"/>
<dbReference type="InParanoid" id="A9UWR4"/>
<feature type="region of interest" description="Disordered" evidence="1">
    <location>
        <begin position="111"/>
        <end position="146"/>
    </location>
</feature>
<dbReference type="GO" id="GO:0005634">
    <property type="term" value="C:nucleus"/>
    <property type="evidence" value="ECO:0000318"/>
    <property type="project" value="GO_Central"/>
</dbReference>
<evidence type="ECO:0000313" key="2">
    <source>
        <dbReference type="EMBL" id="EDQ90089.1"/>
    </source>
</evidence>
<organism evidence="2 3">
    <name type="scientific">Monosiga brevicollis</name>
    <name type="common">Choanoflagellate</name>
    <dbReference type="NCBI Taxonomy" id="81824"/>
    <lineage>
        <taxon>Eukaryota</taxon>
        <taxon>Choanoflagellata</taxon>
        <taxon>Craspedida</taxon>
        <taxon>Salpingoecidae</taxon>
        <taxon>Monosiga</taxon>
    </lineage>
</organism>